<evidence type="ECO:0000313" key="4">
    <source>
        <dbReference type="EMBL" id="KAK7418549.1"/>
    </source>
</evidence>
<reference evidence="4 5" key="1">
    <citation type="journal article" date="2025" name="Microbiol. Resour. Announc.">
        <title>Draft genome sequences for Neonectria magnoliae and Neonectria punicea, canker pathogens of Liriodendron tulipifera and Acer saccharum in West Virginia.</title>
        <authorList>
            <person name="Petronek H.M."/>
            <person name="Kasson M.T."/>
            <person name="Metheny A.M."/>
            <person name="Stauder C.M."/>
            <person name="Lovett B."/>
            <person name="Lynch S.C."/>
            <person name="Garnas J.R."/>
            <person name="Kasson L.R."/>
            <person name="Stajich J.E."/>
        </authorList>
    </citation>
    <scope>NUCLEOTIDE SEQUENCE [LARGE SCALE GENOMIC DNA]</scope>
    <source>
        <strain evidence="4 5">NRRL 64653</strain>
    </source>
</reference>
<keyword evidence="2" id="KW-0472">Membrane</keyword>
<gene>
    <name evidence="4" type="ORF">QQX98_003894</name>
</gene>
<keyword evidence="2" id="KW-1133">Transmembrane helix</keyword>
<feature type="transmembrane region" description="Helical" evidence="2">
    <location>
        <begin position="109"/>
        <end position="130"/>
    </location>
</feature>
<comment type="caution">
    <text evidence="4">The sequence shown here is derived from an EMBL/GenBank/DDBJ whole genome shotgun (WGS) entry which is preliminary data.</text>
</comment>
<proteinExistence type="predicted"/>
<dbReference type="Proteomes" id="UP001498476">
    <property type="component" value="Unassembled WGS sequence"/>
</dbReference>
<sequence length="275" mass="29900">MAKEPFPGLAVDLSSLPTNTPQIQQPVNIEVPVEVDNDAIPPKPHDVGRCNIPRHRFLTQAEWLIFAHGVGGVKDAENQAPLHPVSWWWPPKGLPAGLYRDIVYQRTKAFYIFHFSSIVRWSLMMMQLFLGASLTGLGSFSLSQGTSITVLGAANTVIAGVLAFLHNSGLPDRYGYDKAEFEDVEDHIREILDTAMVPADHSIDQALAECFDLYHHAKATVLANKPVTYTKSKGHRVGRGFIPTTAPGSIIPTLTSKLPGTKDEGGGGSGTHGEK</sequence>
<accession>A0ABR1HCH5</accession>
<dbReference type="PANTHER" id="PTHR38793:SF1">
    <property type="entry name" value="SMODS AND SLOG-ASSOCIATING 2TM EFFECTOR DOMAIN-CONTAINING PROTEIN"/>
    <property type="match status" value="1"/>
</dbReference>
<protein>
    <recommendedName>
        <fullName evidence="3">SMODS and SLOG-associating 2TM effector domain-containing protein</fullName>
    </recommendedName>
</protein>
<feature type="domain" description="SMODS and SLOG-associating 2TM effector" evidence="3">
    <location>
        <begin position="102"/>
        <end position="220"/>
    </location>
</feature>
<feature type="region of interest" description="Disordered" evidence="1">
    <location>
        <begin position="252"/>
        <end position="275"/>
    </location>
</feature>
<evidence type="ECO:0000259" key="3">
    <source>
        <dbReference type="Pfam" id="PF18142"/>
    </source>
</evidence>
<keyword evidence="2" id="KW-0812">Transmembrane</keyword>
<keyword evidence="5" id="KW-1185">Reference proteome</keyword>
<dbReference type="NCBIfam" id="NF033635">
    <property type="entry name" value="SLATT_fungal"/>
    <property type="match status" value="1"/>
</dbReference>
<name>A0ABR1HCH5_9HYPO</name>
<dbReference type="InterPro" id="IPR041622">
    <property type="entry name" value="SLATT_fungi"/>
</dbReference>
<feature type="transmembrane region" description="Helical" evidence="2">
    <location>
        <begin position="142"/>
        <end position="165"/>
    </location>
</feature>
<dbReference type="EMBL" id="JAZAVJ010000046">
    <property type="protein sequence ID" value="KAK7418549.1"/>
    <property type="molecule type" value="Genomic_DNA"/>
</dbReference>
<evidence type="ECO:0000256" key="2">
    <source>
        <dbReference type="SAM" id="Phobius"/>
    </source>
</evidence>
<evidence type="ECO:0000313" key="5">
    <source>
        <dbReference type="Proteomes" id="UP001498476"/>
    </source>
</evidence>
<dbReference type="PANTHER" id="PTHR38793">
    <property type="entry name" value="SLATT_FUNGAL DOMAIN-CONTAINING PROTEIN-RELATED"/>
    <property type="match status" value="1"/>
</dbReference>
<organism evidence="4 5">
    <name type="scientific">Neonectria punicea</name>
    <dbReference type="NCBI Taxonomy" id="979145"/>
    <lineage>
        <taxon>Eukaryota</taxon>
        <taxon>Fungi</taxon>
        <taxon>Dikarya</taxon>
        <taxon>Ascomycota</taxon>
        <taxon>Pezizomycotina</taxon>
        <taxon>Sordariomycetes</taxon>
        <taxon>Hypocreomycetidae</taxon>
        <taxon>Hypocreales</taxon>
        <taxon>Nectriaceae</taxon>
        <taxon>Neonectria</taxon>
    </lineage>
</organism>
<feature type="compositionally biased region" description="Gly residues" evidence="1">
    <location>
        <begin position="266"/>
        <end position="275"/>
    </location>
</feature>
<dbReference type="Pfam" id="PF18142">
    <property type="entry name" value="SLATT_fungal"/>
    <property type="match status" value="1"/>
</dbReference>
<evidence type="ECO:0000256" key="1">
    <source>
        <dbReference type="SAM" id="MobiDB-lite"/>
    </source>
</evidence>